<dbReference type="GO" id="GO:0016887">
    <property type="term" value="F:ATP hydrolysis activity"/>
    <property type="evidence" value="ECO:0007669"/>
    <property type="project" value="InterPro"/>
</dbReference>
<comment type="similarity">
    <text evidence="7">Belongs to the SMC family.</text>
</comment>
<accession>A0A2U1THD6</accession>
<keyword evidence="5 7" id="KW-0175">Coiled coil</keyword>
<evidence type="ECO:0000256" key="6">
    <source>
        <dbReference type="ARBA" id="ARBA00023125"/>
    </source>
</evidence>
<dbReference type="HAMAP" id="MF_01894">
    <property type="entry name" value="Smc_prok"/>
    <property type="match status" value="1"/>
</dbReference>
<dbReference type="PIRSF" id="PIRSF005719">
    <property type="entry name" value="SMC"/>
    <property type="match status" value="1"/>
</dbReference>
<comment type="domain">
    <text evidence="7">Contains large globular domains required for ATP hydrolysis at each terminus and a third globular domain forming a flexible hinge near the middle of the molecule. These domains are separated by coiled-coil structures.</text>
</comment>
<organism evidence="10 11">
    <name type="scientific">Mycetocola zhujimingii</name>
    <dbReference type="NCBI Taxonomy" id="2079792"/>
    <lineage>
        <taxon>Bacteria</taxon>
        <taxon>Bacillati</taxon>
        <taxon>Actinomycetota</taxon>
        <taxon>Actinomycetes</taxon>
        <taxon>Micrococcales</taxon>
        <taxon>Microbacteriaceae</taxon>
        <taxon>Mycetocola</taxon>
    </lineage>
</organism>
<dbReference type="GO" id="GO:0007059">
    <property type="term" value="P:chromosome segregation"/>
    <property type="evidence" value="ECO:0007669"/>
    <property type="project" value="UniProtKB-UniRule"/>
</dbReference>
<dbReference type="Gene3D" id="1.20.1060.20">
    <property type="match status" value="1"/>
</dbReference>
<dbReference type="AlphaFoldDB" id="A0A2U1THD6"/>
<keyword evidence="11" id="KW-1185">Reference proteome</keyword>
<dbReference type="GO" id="GO:0030261">
    <property type="term" value="P:chromosome condensation"/>
    <property type="evidence" value="ECO:0007669"/>
    <property type="project" value="InterPro"/>
</dbReference>
<dbReference type="InterPro" id="IPR036277">
    <property type="entry name" value="SMC_hinge_sf"/>
</dbReference>
<feature type="coiled-coil region" evidence="7">
    <location>
        <begin position="167"/>
        <end position="194"/>
    </location>
</feature>
<dbReference type="Pfam" id="PF02463">
    <property type="entry name" value="SMC_N"/>
    <property type="match status" value="1"/>
</dbReference>
<dbReference type="InterPro" id="IPR027417">
    <property type="entry name" value="P-loop_NTPase"/>
</dbReference>
<dbReference type="FunFam" id="3.40.50.300:FF:000984">
    <property type="entry name" value="Chromosome partition protein Smc"/>
    <property type="match status" value="1"/>
</dbReference>
<reference evidence="11" key="1">
    <citation type="submission" date="2018-04" db="EMBL/GenBank/DDBJ databases">
        <authorList>
            <person name="Liu S."/>
            <person name="Wang Z."/>
            <person name="Li J."/>
        </authorList>
    </citation>
    <scope>NUCLEOTIDE SEQUENCE [LARGE SCALE GENOMIC DNA]</scope>
    <source>
        <strain evidence="11">622</strain>
    </source>
</reference>
<dbReference type="CDD" id="cd03278">
    <property type="entry name" value="ABC_SMC_barmotin"/>
    <property type="match status" value="1"/>
</dbReference>
<gene>
    <name evidence="7 10" type="primary">smc</name>
    <name evidence="10" type="ORF">DF223_02805</name>
</gene>
<dbReference type="FunFam" id="3.40.50.300:FF:000901">
    <property type="entry name" value="Chromosome partition protein Smc"/>
    <property type="match status" value="1"/>
</dbReference>
<dbReference type="GO" id="GO:0005524">
    <property type="term" value="F:ATP binding"/>
    <property type="evidence" value="ECO:0007669"/>
    <property type="project" value="UniProtKB-UniRule"/>
</dbReference>
<comment type="function">
    <text evidence="7">Required for chromosome condensation and partitioning.</text>
</comment>
<dbReference type="Pfam" id="PF06470">
    <property type="entry name" value="SMC_hinge"/>
    <property type="match status" value="1"/>
</dbReference>
<evidence type="ECO:0000256" key="1">
    <source>
        <dbReference type="ARBA" id="ARBA00004496"/>
    </source>
</evidence>
<comment type="subcellular location">
    <subcellularLocation>
        <location evidence="1 7">Cytoplasm</location>
    </subcellularLocation>
</comment>
<dbReference type="GO" id="GO:0007062">
    <property type="term" value="P:sister chromatid cohesion"/>
    <property type="evidence" value="ECO:0007669"/>
    <property type="project" value="InterPro"/>
</dbReference>
<evidence type="ECO:0000256" key="3">
    <source>
        <dbReference type="ARBA" id="ARBA00022741"/>
    </source>
</evidence>
<feature type="coiled-coil region" evidence="7">
    <location>
        <begin position="449"/>
        <end position="483"/>
    </location>
</feature>
<dbReference type="InterPro" id="IPR010935">
    <property type="entry name" value="SMC_hinge"/>
</dbReference>
<dbReference type="Gene3D" id="3.30.70.1620">
    <property type="match status" value="1"/>
</dbReference>
<comment type="caution">
    <text evidence="10">The sequence shown here is derived from an EMBL/GenBank/DDBJ whole genome shotgun (WGS) entry which is preliminary data.</text>
</comment>
<dbReference type="SMART" id="SM00968">
    <property type="entry name" value="SMC_hinge"/>
    <property type="match status" value="1"/>
</dbReference>
<feature type="region of interest" description="Disordered" evidence="8">
    <location>
        <begin position="937"/>
        <end position="960"/>
    </location>
</feature>
<dbReference type="GO" id="GO:0005694">
    <property type="term" value="C:chromosome"/>
    <property type="evidence" value="ECO:0007669"/>
    <property type="project" value="InterPro"/>
</dbReference>
<evidence type="ECO:0000256" key="7">
    <source>
        <dbReference type="HAMAP-Rule" id="MF_01894"/>
    </source>
</evidence>
<dbReference type="Gene3D" id="3.40.50.300">
    <property type="entry name" value="P-loop containing nucleotide triphosphate hydrolases"/>
    <property type="match status" value="2"/>
</dbReference>
<feature type="coiled-coil region" evidence="7">
    <location>
        <begin position="697"/>
        <end position="810"/>
    </location>
</feature>
<feature type="coiled-coil region" evidence="7">
    <location>
        <begin position="846"/>
        <end position="894"/>
    </location>
</feature>
<dbReference type="SUPFAM" id="SSF52540">
    <property type="entry name" value="P-loop containing nucleoside triphosphate hydrolases"/>
    <property type="match status" value="1"/>
</dbReference>
<evidence type="ECO:0000256" key="5">
    <source>
        <dbReference type="ARBA" id="ARBA00023054"/>
    </source>
</evidence>
<dbReference type="GO" id="GO:0006260">
    <property type="term" value="P:DNA replication"/>
    <property type="evidence" value="ECO:0007669"/>
    <property type="project" value="UniProtKB-UniRule"/>
</dbReference>
<dbReference type="NCBIfam" id="TIGR02168">
    <property type="entry name" value="SMC_prok_B"/>
    <property type="match status" value="1"/>
</dbReference>
<dbReference type="GO" id="GO:0003677">
    <property type="term" value="F:DNA binding"/>
    <property type="evidence" value="ECO:0007669"/>
    <property type="project" value="UniProtKB-UniRule"/>
</dbReference>
<dbReference type="RefSeq" id="WP_108962083.1">
    <property type="nucleotide sequence ID" value="NZ_QEFB01000001.1"/>
</dbReference>
<dbReference type="PANTHER" id="PTHR43977">
    <property type="entry name" value="STRUCTURAL MAINTENANCE OF CHROMOSOMES PROTEIN 3"/>
    <property type="match status" value="1"/>
</dbReference>
<proteinExistence type="inferred from homology"/>
<keyword evidence="4 7" id="KW-0067">ATP-binding</keyword>
<feature type="domain" description="SMC hinge" evidence="9">
    <location>
        <begin position="506"/>
        <end position="613"/>
    </location>
</feature>
<feature type="binding site" evidence="7">
    <location>
        <begin position="32"/>
        <end position="39"/>
    </location>
    <ligand>
        <name>ATP</name>
        <dbReference type="ChEBI" id="CHEBI:30616"/>
    </ligand>
</feature>
<protein>
    <recommendedName>
        <fullName evidence="7">Chromosome partition protein Smc</fullName>
    </recommendedName>
</protein>
<dbReference type="Proteomes" id="UP000244962">
    <property type="component" value="Unassembled WGS sequence"/>
</dbReference>
<evidence type="ECO:0000313" key="10">
    <source>
        <dbReference type="EMBL" id="PWC08288.1"/>
    </source>
</evidence>
<dbReference type="GO" id="GO:0005737">
    <property type="term" value="C:cytoplasm"/>
    <property type="evidence" value="ECO:0007669"/>
    <property type="project" value="UniProtKB-SubCell"/>
</dbReference>
<evidence type="ECO:0000259" key="9">
    <source>
        <dbReference type="SMART" id="SM00968"/>
    </source>
</evidence>
<evidence type="ECO:0000256" key="2">
    <source>
        <dbReference type="ARBA" id="ARBA00022490"/>
    </source>
</evidence>
<keyword evidence="6 7" id="KW-0238">DNA-binding</keyword>
<dbReference type="EMBL" id="QEFB01000001">
    <property type="protein sequence ID" value="PWC08288.1"/>
    <property type="molecule type" value="Genomic_DNA"/>
</dbReference>
<dbReference type="InterPro" id="IPR024704">
    <property type="entry name" value="SMC"/>
</dbReference>
<sequence>MYLKSLTLKGFKSFAQPTTFAFEPGVTCVVGPNGSGKSNVVDALAWVMGEQGAKTLRGGKMDDVIFAGTSTRGPLGRAQVILTIDNSDGALPIEYTEVTISRTLFRNGGSEYAINGDTCRLLDVQELLSDSGLGREMHVIVGQGQLDAVLRASPEERRGFIEEAAGILKHRRRKEKTLRKLEAMQTNLTRLSDLAGEIRRQLKPLGHQAEIAREAQTIASIVRDAKARLLADEVVTLRTLLDGYGRTESERHTERIVLQEQLEQKQLRIARIEQAQVGDAVDAARRTSFALESVQERLRNLFTLANQRLALLGAQSESFDASSSVTRSMVDDARAEVDALKQAILTAEDAWRSAQQATIASRERLDAVDMEIAAQSALVSRHDLEITKLTGQADAASSRLAAVRGERLRQENALAAATERRDAAVQHFAEVEESAADVDAGENGLDEAYELAQGRVFETEAEIERLRELLHGHERERDALAAQTSALSRALNIKDASADLIAAGLDGIRGVVADAVSVKPGFEAAVASALGTLADGLLADDRAAAERAIAHAKDHDLGRVEIVMADAAARQVEWPAIAGVVPATSVVTAPAGVLGILSFIGIAEDVDAARRAAPQLGTVGGPVTLITRTGDVLTDFVLRGGSGAKQGRIELIAERDAAAERLTEVTSALEDVRFELDEQRTALAGAKELSRAALGALREFDAQLAAQAEKLNRARVQVEASTAESDRLQSAFAQSAGAVAEAESAANKARAELDAARSRPRPILDVSGREALLVELEQAREREIESRLQLETARERVRSEEQRVKNLLTQMESDRVAAEAAARRAVIRGRQIDAATAVANILPSVLDSVDGSVAEAKLVLARAEEERASQNAELTGLRREEQGLRERLQVITENVHGLELQIYEKKLHLSSLLERAASELGLVEDVLVAEYGPDVLIPTEQSTNDGDGDNASDGIPFSRPEQQKRLEKAERKLAQLGRVNPLALEEFAALEQRHKFLTEQLTDLTNTRKDLLTIIEELDDKMQAIFASAFDDTLTAFGEVFPVLFPGGTGSISLTNPDDLLTTGIEVTVKPAGKKIERLSLLSGGERSLAAVALLIAIFKARPSPFYIMDEVEAALDDANLGRLLTIFEDLRRSSQLIVITHQKRTMEIADALYGVSMRQDGVSAVVGQRVANEEKAS</sequence>
<dbReference type="SUPFAM" id="SSF75553">
    <property type="entry name" value="Smc hinge domain"/>
    <property type="match status" value="1"/>
</dbReference>
<comment type="subunit">
    <text evidence="7">Homodimer.</text>
</comment>
<evidence type="ECO:0000313" key="11">
    <source>
        <dbReference type="Proteomes" id="UP000244962"/>
    </source>
</evidence>
<keyword evidence="3 7" id="KW-0547">Nucleotide-binding</keyword>
<name>A0A2U1THD6_9MICO</name>
<keyword evidence="2 7" id="KW-0963">Cytoplasm</keyword>
<dbReference type="InterPro" id="IPR003395">
    <property type="entry name" value="RecF/RecN/SMC_N"/>
</dbReference>
<evidence type="ECO:0000256" key="4">
    <source>
        <dbReference type="ARBA" id="ARBA00022840"/>
    </source>
</evidence>
<evidence type="ECO:0000256" key="8">
    <source>
        <dbReference type="SAM" id="MobiDB-lite"/>
    </source>
</evidence>
<dbReference type="InterPro" id="IPR011890">
    <property type="entry name" value="SMC_prok"/>
</dbReference>